<name>A0A423WJF2_CYTCH</name>
<evidence type="ECO:0000313" key="1">
    <source>
        <dbReference type="EMBL" id="ROW03520.1"/>
    </source>
</evidence>
<keyword evidence="2" id="KW-1185">Reference proteome</keyword>
<dbReference type="Proteomes" id="UP000284375">
    <property type="component" value="Unassembled WGS sequence"/>
</dbReference>
<accession>A0A423WJF2</accession>
<proteinExistence type="predicted"/>
<sequence>MHDVSSRQSYLRTDRVEGWEERIMERGGLHAVFAGRGISQEHPYHCQLIEYGACEVVGKVSRYGDTRSEK</sequence>
<dbReference type="AlphaFoldDB" id="A0A423WJF2"/>
<dbReference type="EMBL" id="LJZO01000003">
    <property type="protein sequence ID" value="ROW03520.1"/>
    <property type="molecule type" value="Genomic_DNA"/>
</dbReference>
<organism evidence="1 2">
    <name type="scientific">Cytospora chrysosperma</name>
    <name type="common">Cytospora canker fungus</name>
    <name type="synonym">Sphaeria chrysosperma</name>
    <dbReference type="NCBI Taxonomy" id="252740"/>
    <lineage>
        <taxon>Eukaryota</taxon>
        <taxon>Fungi</taxon>
        <taxon>Dikarya</taxon>
        <taxon>Ascomycota</taxon>
        <taxon>Pezizomycotina</taxon>
        <taxon>Sordariomycetes</taxon>
        <taxon>Sordariomycetidae</taxon>
        <taxon>Diaporthales</taxon>
        <taxon>Cytosporaceae</taxon>
        <taxon>Cytospora</taxon>
    </lineage>
</organism>
<evidence type="ECO:0000313" key="2">
    <source>
        <dbReference type="Proteomes" id="UP000284375"/>
    </source>
</evidence>
<protein>
    <submittedName>
        <fullName evidence="1">Uncharacterized protein</fullName>
    </submittedName>
</protein>
<comment type="caution">
    <text evidence="1">The sequence shown here is derived from an EMBL/GenBank/DDBJ whole genome shotgun (WGS) entry which is preliminary data.</text>
</comment>
<gene>
    <name evidence="1" type="ORF">VSDG_01368</name>
</gene>
<reference evidence="1 2" key="1">
    <citation type="submission" date="2015-09" db="EMBL/GenBank/DDBJ databases">
        <title>Host preference determinants of Valsa canker pathogens revealed by comparative genomics.</title>
        <authorList>
            <person name="Yin Z."/>
            <person name="Huang L."/>
        </authorList>
    </citation>
    <scope>NUCLEOTIDE SEQUENCE [LARGE SCALE GENOMIC DNA]</scope>
    <source>
        <strain evidence="1 2">YSFL</strain>
    </source>
</reference>